<proteinExistence type="predicted"/>
<accession>A0A5M6CCE8</accession>
<sequence>MINLPEFITLGQAIDFHNQYGELIELRLKEIEEMDNDIAKDFELIDFEISNAFWLISYLTGKVVDELQSEITINEALDLYRHKISPLFNPEREYSKTVAWNENIWYLPAQGLRPDSMMTFGEFIDSKVMAQNVIEEKGSKWEIIYYIAAIFLRQEEEFYSPGFLYENSIRLELFRSLPLEIAVLVAQWYESFTEYLQEYFPVFSESQIKSGNHIKSHLNQWGWVNFLKSVAATKVFDIANSGMNSIDCARAAKAYDVLVSASEEKQYNEAVALDTEAAYKK</sequence>
<dbReference type="RefSeq" id="WP_150034229.1">
    <property type="nucleotide sequence ID" value="NZ_VWSH01000004.1"/>
</dbReference>
<name>A0A5M6CCE8_9BACT</name>
<gene>
    <name evidence="1" type="ORF">F0919_17940</name>
</gene>
<comment type="caution">
    <text evidence="1">The sequence shown here is derived from an EMBL/GenBank/DDBJ whole genome shotgun (WGS) entry which is preliminary data.</text>
</comment>
<evidence type="ECO:0000313" key="1">
    <source>
        <dbReference type="EMBL" id="KAA5532663.1"/>
    </source>
</evidence>
<reference evidence="1 2" key="1">
    <citation type="submission" date="2019-09" db="EMBL/GenBank/DDBJ databases">
        <title>Genome sequence and assembly of Taibaiella sp.</title>
        <authorList>
            <person name="Chhetri G."/>
        </authorList>
    </citation>
    <scope>NUCLEOTIDE SEQUENCE [LARGE SCALE GENOMIC DNA]</scope>
    <source>
        <strain evidence="1 2">KVB11</strain>
    </source>
</reference>
<evidence type="ECO:0000313" key="2">
    <source>
        <dbReference type="Proteomes" id="UP000323632"/>
    </source>
</evidence>
<dbReference type="AlphaFoldDB" id="A0A5M6CCE8"/>
<keyword evidence="2" id="KW-1185">Reference proteome</keyword>
<protein>
    <submittedName>
        <fullName evidence="1">Uncharacterized protein</fullName>
    </submittedName>
</protein>
<dbReference type="Proteomes" id="UP000323632">
    <property type="component" value="Unassembled WGS sequence"/>
</dbReference>
<dbReference type="EMBL" id="VWSH01000004">
    <property type="protein sequence ID" value="KAA5532663.1"/>
    <property type="molecule type" value="Genomic_DNA"/>
</dbReference>
<organism evidence="1 2">
    <name type="scientific">Taibaiella lutea</name>
    <dbReference type="NCBI Taxonomy" id="2608001"/>
    <lineage>
        <taxon>Bacteria</taxon>
        <taxon>Pseudomonadati</taxon>
        <taxon>Bacteroidota</taxon>
        <taxon>Chitinophagia</taxon>
        <taxon>Chitinophagales</taxon>
        <taxon>Chitinophagaceae</taxon>
        <taxon>Taibaiella</taxon>
    </lineage>
</organism>